<name>A0A850T5F3_9BACT</name>
<comment type="caution">
    <text evidence="1">The sequence shown here is derived from an EMBL/GenBank/DDBJ whole genome shotgun (WGS) entry which is preliminary data.</text>
</comment>
<sequence length="66" mass="7379">MPYTIIYKTGTSFISNVKTLVEAKKEATEYAGYRFGSICIIEGADSESSSDPVAIKFEHDNEWIEP</sequence>
<reference evidence="1 2" key="1">
    <citation type="submission" date="2020-06" db="EMBL/GenBank/DDBJ databases">
        <title>High-quality draft genome of sulfate reducer Desulfobacter latus type strain AcrS2 isolated from marine sediment.</title>
        <authorList>
            <person name="Hoppe M."/>
            <person name="Larsen C.K."/>
            <person name="Marshall I.P.G."/>
            <person name="Schramm A."/>
            <person name="Marietou A.G."/>
        </authorList>
    </citation>
    <scope>NUCLEOTIDE SEQUENCE [LARGE SCALE GENOMIC DNA]</scope>
    <source>
        <strain evidence="1 2">AcRS2</strain>
    </source>
</reference>
<dbReference type="RefSeq" id="WP_178364953.1">
    <property type="nucleotide sequence ID" value="NZ_JACADJ010000001.1"/>
</dbReference>
<gene>
    <name evidence="1" type="ORF">HXW94_00545</name>
</gene>
<proteinExistence type="predicted"/>
<evidence type="ECO:0000313" key="2">
    <source>
        <dbReference type="Proteomes" id="UP000553343"/>
    </source>
</evidence>
<dbReference type="EMBL" id="JACADJ010000001">
    <property type="protein sequence ID" value="NWH03497.1"/>
    <property type="molecule type" value="Genomic_DNA"/>
</dbReference>
<protein>
    <submittedName>
        <fullName evidence="1">Uncharacterized protein</fullName>
    </submittedName>
</protein>
<organism evidence="1 2">
    <name type="scientific">Desulfobacter latus</name>
    <dbReference type="NCBI Taxonomy" id="2292"/>
    <lineage>
        <taxon>Bacteria</taxon>
        <taxon>Pseudomonadati</taxon>
        <taxon>Thermodesulfobacteriota</taxon>
        <taxon>Desulfobacteria</taxon>
        <taxon>Desulfobacterales</taxon>
        <taxon>Desulfobacteraceae</taxon>
        <taxon>Desulfobacter</taxon>
    </lineage>
</organism>
<evidence type="ECO:0000313" key="1">
    <source>
        <dbReference type="EMBL" id="NWH03497.1"/>
    </source>
</evidence>
<accession>A0A850T5F3</accession>
<dbReference type="Proteomes" id="UP000553343">
    <property type="component" value="Unassembled WGS sequence"/>
</dbReference>
<keyword evidence="2" id="KW-1185">Reference proteome</keyword>
<dbReference type="AlphaFoldDB" id="A0A850T5F3"/>